<feature type="non-terminal residue" evidence="1">
    <location>
        <position position="1"/>
    </location>
</feature>
<keyword evidence="2" id="KW-1185">Reference proteome</keyword>
<comment type="caution">
    <text evidence="1">The sequence shown here is derived from an EMBL/GenBank/DDBJ whole genome shotgun (WGS) entry which is preliminary data.</text>
</comment>
<dbReference type="Proteomes" id="UP000265520">
    <property type="component" value="Unassembled WGS sequence"/>
</dbReference>
<evidence type="ECO:0000313" key="2">
    <source>
        <dbReference type="Proteomes" id="UP000265520"/>
    </source>
</evidence>
<organism evidence="1 2">
    <name type="scientific">Trifolium medium</name>
    <dbReference type="NCBI Taxonomy" id="97028"/>
    <lineage>
        <taxon>Eukaryota</taxon>
        <taxon>Viridiplantae</taxon>
        <taxon>Streptophyta</taxon>
        <taxon>Embryophyta</taxon>
        <taxon>Tracheophyta</taxon>
        <taxon>Spermatophyta</taxon>
        <taxon>Magnoliopsida</taxon>
        <taxon>eudicotyledons</taxon>
        <taxon>Gunneridae</taxon>
        <taxon>Pentapetalae</taxon>
        <taxon>rosids</taxon>
        <taxon>fabids</taxon>
        <taxon>Fabales</taxon>
        <taxon>Fabaceae</taxon>
        <taxon>Papilionoideae</taxon>
        <taxon>50 kb inversion clade</taxon>
        <taxon>NPAAA clade</taxon>
        <taxon>Hologalegina</taxon>
        <taxon>IRL clade</taxon>
        <taxon>Trifolieae</taxon>
        <taxon>Trifolium</taxon>
    </lineage>
</organism>
<dbReference type="AlphaFoldDB" id="A0A392U0E8"/>
<evidence type="ECO:0000313" key="1">
    <source>
        <dbReference type="EMBL" id="MCI66819.1"/>
    </source>
</evidence>
<sequence>RGTYQGGGMGTGAPAGGAAYGGVPAGGTPQLAGGAGTPVMYQPYG</sequence>
<name>A0A392U0E8_9FABA</name>
<proteinExistence type="predicted"/>
<dbReference type="EMBL" id="LXQA010702936">
    <property type="protein sequence ID" value="MCI66819.1"/>
    <property type="molecule type" value="Genomic_DNA"/>
</dbReference>
<accession>A0A392U0E8</accession>
<feature type="non-terminal residue" evidence="1">
    <location>
        <position position="45"/>
    </location>
</feature>
<reference evidence="1 2" key="1">
    <citation type="journal article" date="2018" name="Front. Plant Sci.">
        <title>Red Clover (Trifolium pratense) and Zigzag Clover (T. medium) - A Picture of Genomic Similarities and Differences.</title>
        <authorList>
            <person name="Dluhosova J."/>
            <person name="Istvanek J."/>
            <person name="Nedelnik J."/>
            <person name="Repkova J."/>
        </authorList>
    </citation>
    <scope>NUCLEOTIDE SEQUENCE [LARGE SCALE GENOMIC DNA]</scope>
    <source>
        <strain evidence="2">cv. 10/8</strain>
        <tissue evidence="1">Leaf</tissue>
    </source>
</reference>
<protein>
    <submittedName>
        <fullName evidence="1">Uncharacterized protein</fullName>
    </submittedName>
</protein>